<evidence type="ECO:0000256" key="7">
    <source>
        <dbReference type="ARBA" id="ARBA00033417"/>
    </source>
</evidence>
<protein>
    <recommendedName>
        <fullName evidence="3">glucan endo-1,3-beta-D-glucosidase</fullName>
        <ecNumber evidence="3">3.2.1.39</ecNumber>
    </recommendedName>
    <alternativeName>
        <fullName evidence="6">(1-&gt;3)-beta-glucan endohydrolase</fullName>
    </alternativeName>
    <alternativeName>
        <fullName evidence="7">Beta-1,3-endoglucanase</fullName>
    </alternativeName>
</protein>
<evidence type="ECO:0000256" key="1">
    <source>
        <dbReference type="ARBA" id="ARBA00000382"/>
    </source>
</evidence>
<dbReference type="PANTHER" id="PTHR32227">
    <property type="entry name" value="GLUCAN ENDO-1,3-BETA-GLUCOSIDASE BG1-RELATED-RELATED"/>
    <property type="match status" value="1"/>
</dbReference>
<evidence type="ECO:0000256" key="9">
    <source>
        <dbReference type="RuleBase" id="RU004336"/>
    </source>
</evidence>
<dbReference type="STRING" id="981085.W9R3F7"/>
<dbReference type="AlphaFoldDB" id="W9R3F7"/>
<keyword evidence="4 9" id="KW-0378">Hydrolase</keyword>
<proteinExistence type="inferred from homology"/>
<dbReference type="GO" id="GO:0005975">
    <property type="term" value="P:carbohydrate metabolic process"/>
    <property type="evidence" value="ECO:0007669"/>
    <property type="project" value="InterPro"/>
</dbReference>
<evidence type="ECO:0000313" key="10">
    <source>
        <dbReference type="EMBL" id="EXB66547.1"/>
    </source>
</evidence>
<sequence length="163" mass="17874">MQNFVFPAMQNLKTALQASQLPYPIPVTTKDISLPYALFNTNEVVVRDGGFEYRNLFDSITDAVHAALEKVGGGSVEIVVAESGWPSKGNGDIATVENAKMYNNNLIRHVLGNSGTPRRPGKSIEAYVFGLFNENLKPAGTEQNFGLFYPDMTEVYHVNFAGI</sequence>
<dbReference type="InterPro" id="IPR000490">
    <property type="entry name" value="Glyco_hydro_17"/>
</dbReference>
<dbReference type="eggNOG" id="ENOG502QVKW">
    <property type="taxonomic scope" value="Eukaryota"/>
</dbReference>
<reference evidence="11" key="1">
    <citation type="submission" date="2013-01" db="EMBL/GenBank/DDBJ databases">
        <title>Draft Genome Sequence of a Mulberry Tree, Morus notabilis C.K. Schneid.</title>
        <authorList>
            <person name="He N."/>
            <person name="Zhao S."/>
        </authorList>
    </citation>
    <scope>NUCLEOTIDE SEQUENCE</scope>
</reference>
<dbReference type="Pfam" id="PF00332">
    <property type="entry name" value="Glyco_hydro_17"/>
    <property type="match status" value="1"/>
</dbReference>
<evidence type="ECO:0000256" key="5">
    <source>
        <dbReference type="ARBA" id="ARBA00023295"/>
    </source>
</evidence>
<dbReference type="InterPro" id="IPR017853">
    <property type="entry name" value="GH"/>
</dbReference>
<evidence type="ECO:0000313" key="11">
    <source>
        <dbReference type="Proteomes" id="UP000030645"/>
    </source>
</evidence>
<evidence type="ECO:0000256" key="3">
    <source>
        <dbReference type="ARBA" id="ARBA00012780"/>
    </source>
</evidence>
<accession>W9R3F7</accession>
<dbReference type="Proteomes" id="UP000030645">
    <property type="component" value="Unassembled WGS sequence"/>
</dbReference>
<keyword evidence="11" id="KW-1185">Reference proteome</keyword>
<dbReference type="EC" id="3.2.1.39" evidence="3"/>
<evidence type="ECO:0000256" key="8">
    <source>
        <dbReference type="RuleBase" id="RU004335"/>
    </source>
</evidence>
<dbReference type="PROSITE" id="PS00587">
    <property type="entry name" value="GLYCOSYL_HYDROL_F17"/>
    <property type="match status" value="1"/>
</dbReference>
<dbReference type="GO" id="GO:0042973">
    <property type="term" value="F:glucan endo-1,3-beta-D-glucosidase activity"/>
    <property type="evidence" value="ECO:0007669"/>
    <property type="project" value="UniProtKB-EC"/>
</dbReference>
<dbReference type="InterPro" id="IPR044965">
    <property type="entry name" value="Glyco_hydro_17_plant"/>
</dbReference>
<dbReference type="SUPFAM" id="SSF51445">
    <property type="entry name" value="(Trans)glycosidases"/>
    <property type="match status" value="1"/>
</dbReference>
<gene>
    <name evidence="10" type="ORF">L484_017787</name>
</gene>
<evidence type="ECO:0000256" key="2">
    <source>
        <dbReference type="ARBA" id="ARBA00008773"/>
    </source>
</evidence>
<dbReference type="EMBL" id="KE344549">
    <property type="protein sequence ID" value="EXB66547.1"/>
    <property type="molecule type" value="Genomic_DNA"/>
</dbReference>
<evidence type="ECO:0000256" key="4">
    <source>
        <dbReference type="ARBA" id="ARBA00022801"/>
    </source>
</evidence>
<name>W9R3F7_9ROSA</name>
<dbReference type="Gene3D" id="3.20.20.80">
    <property type="entry name" value="Glycosidases"/>
    <property type="match status" value="1"/>
</dbReference>
<comment type="catalytic activity">
    <reaction evidence="1">
        <text>Hydrolysis of (1-&gt;3)-beta-D-glucosidic linkages in (1-&gt;3)-beta-D-glucans.</text>
        <dbReference type="EC" id="3.2.1.39"/>
    </reaction>
</comment>
<comment type="similarity">
    <text evidence="2 8">Belongs to the glycosyl hydrolase 17 family.</text>
</comment>
<keyword evidence="5 9" id="KW-0326">Glycosidase</keyword>
<organism evidence="10 11">
    <name type="scientific">Morus notabilis</name>
    <dbReference type="NCBI Taxonomy" id="981085"/>
    <lineage>
        <taxon>Eukaryota</taxon>
        <taxon>Viridiplantae</taxon>
        <taxon>Streptophyta</taxon>
        <taxon>Embryophyta</taxon>
        <taxon>Tracheophyta</taxon>
        <taxon>Spermatophyta</taxon>
        <taxon>Magnoliopsida</taxon>
        <taxon>eudicotyledons</taxon>
        <taxon>Gunneridae</taxon>
        <taxon>Pentapetalae</taxon>
        <taxon>rosids</taxon>
        <taxon>fabids</taxon>
        <taxon>Rosales</taxon>
        <taxon>Moraceae</taxon>
        <taxon>Moreae</taxon>
        <taxon>Morus</taxon>
    </lineage>
</organism>
<evidence type="ECO:0000256" key="6">
    <source>
        <dbReference type="ARBA" id="ARBA00033335"/>
    </source>
</evidence>